<evidence type="ECO:0000313" key="2">
    <source>
        <dbReference type="EMBL" id="CAB4669018.1"/>
    </source>
</evidence>
<keyword evidence="1" id="KW-0812">Transmembrane</keyword>
<protein>
    <submittedName>
        <fullName evidence="2">Unannotated protein</fullName>
    </submittedName>
</protein>
<evidence type="ECO:0000256" key="1">
    <source>
        <dbReference type="SAM" id="Phobius"/>
    </source>
</evidence>
<dbReference type="AlphaFoldDB" id="A0A6J6M7N2"/>
<feature type="transmembrane region" description="Helical" evidence="1">
    <location>
        <begin position="27"/>
        <end position="48"/>
    </location>
</feature>
<accession>A0A6J6M7N2</accession>
<dbReference type="EMBL" id="CAEZWU010000091">
    <property type="protein sequence ID" value="CAB4669018.1"/>
    <property type="molecule type" value="Genomic_DNA"/>
</dbReference>
<keyword evidence="1" id="KW-1133">Transmembrane helix</keyword>
<reference evidence="2" key="1">
    <citation type="submission" date="2020-05" db="EMBL/GenBank/DDBJ databases">
        <authorList>
            <person name="Chiriac C."/>
            <person name="Salcher M."/>
            <person name="Ghai R."/>
            <person name="Kavagutti S V."/>
        </authorList>
    </citation>
    <scope>NUCLEOTIDE SEQUENCE</scope>
</reference>
<sequence>MPAADEPVVVPVVPEVLPPLLADDLHFATWAVCALVSFFAAIILFVALTPIDFSRHAFTAGSTTCAFALPSVTNKPTPETITRTTAILRSINLLACYSNV</sequence>
<name>A0A6J6M7N2_9ZZZZ</name>
<gene>
    <name evidence="2" type="ORF">UFOPK2292_00705</name>
</gene>
<keyword evidence="1" id="KW-0472">Membrane</keyword>
<proteinExistence type="predicted"/>
<organism evidence="2">
    <name type="scientific">freshwater metagenome</name>
    <dbReference type="NCBI Taxonomy" id="449393"/>
    <lineage>
        <taxon>unclassified sequences</taxon>
        <taxon>metagenomes</taxon>
        <taxon>ecological metagenomes</taxon>
    </lineage>
</organism>